<evidence type="ECO:0000259" key="1">
    <source>
        <dbReference type="Pfam" id="PF00535"/>
    </source>
</evidence>
<proteinExistence type="predicted"/>
<dbReference type="PANTHER" id="PTHR43685:SF2">
    <property type="entry name" value="GLYCOSYLTRANSFERASE 2-LIKE DOMAIN-CONTAINING PROTEIN"/>
    <property type="match status" value="1"/>
</dbReference>
<sequence length="461" mass="53227">MITIGYSTKKENPNFTEYLKNTCGLKDVQIIEIVNPGLFSLTEAYNKILDLSINEVVVFTHDDILFEKEYWGKRIIEHFDKKPEYGILGVAGTTYYPSSGRWWEIQGEMIGQVYHQHQGKKWLSEYNKPFGSKIIDSVIVDGLFFSIKKSNIKEKFDESVKGFHFYDTTFCIQNFLSGVKIGTISNVPLTHLSIGETNEQWEINRQIFVDKFQDRLPIKVKNVYPILTINPKIPLVSVVIPIYNYGIQFEKTLCSIFDSTYKNLEIIIVDDGSNDEYVKLKLESLQGHPNIKVIQQPNSGPSSARNNGIKNSNGELILPLDADDMIYPDYIQSCVNILKNNKNISPVYCDTHHIGQTQGIEQRPEWSMDRLIQGPFIVNCSMFHKKAFDDCEGYDDSLKGWEDYDLWIRMGQKGYIGKRIPKPLFIYFHHENDGTVSTEANKNQQELYYKIINKNFKNEII</sequence>
<dbReference type="PANTHER" id="PTHR43685">
    <property type="entry name" value="GLYCOSYLTRANSFERASE"/>
    <property type="match status" value="1"/>
</dbReference>
<dbReference type="InterPro" id="IPR001173">
    <property type="entry name" value="Glyco_trans_2-like"/>
</dbReference>
<dbReference type="EMBL" id="LR796235">
    <property type="protein sequence ID" value="CAB4130334.1"/>
    <property type="molecule type" value="Genomic_DNA"/>
</dbReference>
<dbReference type="Gene3D" id="3.90.550.10">
    <property type="entry name" value="Spore Coat Polysaccharide Biosynthesis Protein SpsA, Chain A"/>
    <property type="match status" value="2"/>
</dbReference>
<name>A0A6J5L7D2_9CAUD</name>
<dbReference type="SUPFAM" id="SSF53448">
    <property type="entry name" value="Nucleotide-diphospho-sugar transferases"/>
    <property type="match status" value="2"/>
</dbReference>
<feature type="domain" description="Glycosyltransferase 2-like" evidence="1">
    <location>
        <begin position="237"/>
        <end position="347"/>
    </location>
</feature>
<dbReference type="Pfam" id="PF00535">
    <property type="entry name" value="Glycos_transf_2"/>
    <property type="match status" value="1"/>
</dbReference>
<reference evidence="3" key="1">
    <citation type="submission" date="2020-04" db="EMBL/GenBank/DDBJ databases">
        <authorList>
            <person name="Chiriac C."/>
            <person name="Salcher M."/>
            <person name="Ghai R."/>
            <person name="Kavagutti S V."/>
        </authorList>
    </citation>
    <scope>NUCLEOTIDE SEQUENCE</scope>
</reference>
<evidence type="ECO:0000313" key="3">
    <source>
        <dbReference type="EMBL" id="CAB4130334.1"/>
    </source>
</evidence>
<dbReference type="InterPro" id="IPR050834">
    <property type="entry name" value="Glycosyltransf_2"/>
</dbReference>
<feature type="domain" description="Streptomycin biosynthesis protein StrF" evidence="2">
    <location>
        <begin position="28"/>
        <end position="211"/>
    </location>
</feature>
<gene>
    <name evidence="3" type="ORF">UFOVP117_372</name>
</gene>
<organism evidence="3">
    <name type="scientific">uncultured Caudovirales phage</name>
    <dbReference type="NCBI Taxonomy" id="2100421"/>
    <lineage>
        <taxon>Viruses</taxon>
        <taxon>Duplodnaviria</taxon>
        <taxon>Heunggongvirae</taxon>
        <taxon>Uroviricota</taxon>
        <taxon>Caudoviricetes</taxon>
        <taxon>Peduoviridae</taxon>
        <taxon>Maltschvirus</taxon>
        <taxon>Maltschvirus maltsch</taxon>
    </lineage>
</organism>
<dbReference type="Pfam" id="PF13712">
    <property type="entry name" value="Glyco_tranf_2_5"/>
    <property type="match status" value="1"/>
</dbReference>
<dbReference type="InterPro" id="IPR029044">
    <property type="entry name" value="Nucleotide-diphossugar_trans"/>
</dbReference>
<protein>
    <submittedName>
        <fullName evidence="3">Glyco_tranf_GTA_type domain containing protein</fullName>
    </submittedName>
</protein>
<dbReference type="InterPro" id="IPR059123">
    <property type="entry name" value="StrF_dom"/>
</dbReference>
<dbReference type="CDD" id="cd00761">
    <property type="entry name" value="Glyco_tranf_GTA_type"/>
    <property type="match status" value="2"/>
</dbReference>
<accession>A0A6J5L7D2</accession>
<evidence type="ECO:0000259" key="2">
    <source>
        <dbReference type="Pfam" id="PF13712"/>
    </source>
</evidence>